<dbReference type="PROSITE" id="PS51257">
    <property type="entry name" value="PROKAR_LIPOPROTEIN"/>
    <property type="match status" value="1"/>
</dbReference>
<feature type="chain" id="PRO_5013313686" description="Transferrin-binding protein B C-lobe/N-lobe beta barrel domain-containing protein" evidence="1">
    <location>
        <begin position="19"/>
        <end position="329"/>
    </location>
</feature>
<keyword evidence="1" id="KW-0732">Signal</keyword>
<dbReference type="RefSeq" id="WP_072857257.1">
    <property type="nucleotide sequence ID" value="NZ_FQUE01000004.1"/>
</dbReference>
<feature type="signal peptide" evidence="1">
    <location>
        <begin position="1"/>
        <end position="18"/>
    </location>
</feature>
<reference evidence="3" key="1">
    <citation type="submission" date="2016-11" db="EMBL/GenBank/DDBJ databases">
        <authorList>
            <person name="Varghese N."/>
            <person name="Submissions S."/>
        </authorList>
    </citation>
    <scope>NUCLEOTIDE SEQUENCE [LARGE SCALE GENOMIC DNA]</scope>
    <source>
        <strain evidence="3">DSM 29326</strain>
    </source>
</reference>
<evidence type="ECO:0000313" key="3">
    <source>
        <dbReference type="Proteomes" id="UP000183987"/>
    </source>
</evidence>
<sequence>MIRSICTVAALALLAACGDGQPLFDVPPPETGTGTTDPTPGSSIVRTEASAADGSALVSDVSYNQAEDTFTVDGIGFDGANVYTRLPGEMGKLGRNDDTDVFAAAATVTDPVSGRPVSQIPAYRALYRESAVKVDGEPRTSYAVVQTGGYLDYGYGGTVYQRKGGVVLPDSGQATFSGDYAGVRVFDNQTGLEYVTGDMTLDIDFDDFNANDAVRARLSNRVALRENGKPIPLGTGETDLKLPTVLMSIQEGAPSLDANGEIRGELKSVVRNAQGTLETYETGTFSGIVAGDATTTPGGEIVGIVVLESADPRFEGVNVRETGGVILNR</sequence>
<organism evidence="2 3">
    <name type="scientific">Loktanella atrilutea</name>
    <dbReference type="NCBI Taxonomy" id="366533"/>
    <lineage>
        <taxon>Bacteria</taxon>
        <taxon>Pseudomonadati</taxon>
        <taxon>Pseudomonadota</taxon>
        <taxon>Alphaproteobacteria</taxon>
        <taxon>Rhodobacterales</taxon>
        <taxon>Roseobacteraceae</taxon>
        <taxon>Loktanella</taxon>
    </lineage>
</organism>
<name>A0A1M5A2R2_LOKAT</name>
<accession>A0A1M5A2R2</accession>
<dbReference type="Proteomes" id="UP000183987">
    <property type="component" value="Unassembled WGS sequence"/>
</dbReference>
<dbReference type="OrthoDB" id="7739218at2"/>
<keyword evidence="3" id="KW-1185">Reference proteome</keyword>
<evidence type="ECO:0000313" key="2">
    <source>
        <dbReference type="EMBL" id="SHF24541.1"/>
    </source>
</evidence>
<gene>
    <name evidence="2" type="ORF">SAMN05444339_104225</name>
</gene>
<protein>
    <recommendedName>
        <fullName evidence="4">Transferrin-binding protein B C-lobe/N-lobe beta barrel domain-containing protein</fullName>
    </recommendedName>
</protein>
<dbReference type="AlphaFoldDB" id="A0A1M5A2R2"/>
<evidence type="ECO:0000256" key="1">
    <source>
        <dbReference type="SAM" id="SignalP"/>
    </source>
</evidence>
<dbReference type="STRING" id="366533.SAMN05444339_104225"/>
<proteinExistence type="predicted"/>
<evidence type="ECO:0008006" key="4">
    <source>
        <dbReference type="Google" id="ProtNLM"/>
    </source>
</evidence>
<dbReference type="EMBL" id="FQUE01000004">
    <property type="protein sequence ID" value="SHF24541.1"/>
    <property type="molecule type" value="Genomic_DNA"/>
</dbReference>